<evidence type="ECO:0000256" key="5">
    <source>
        <dbReference type="ARBA" id="ARBA00023136"/>
    </source>
</evidence>
<comment type="caution">
    <text evidence="7">The sequence shown here is derived from an EMBL/GenBank/DDBJ whole genome shotgun (WGS) entry which is preliminary data.</text>
</comment>
<evidence type="ECO:0000313" key="7">
    <source>
        <dbReference type="EMBL" id="PSJ59421.1"/>
    </source>
</evidence>
<gene>
    <name evidence="7" type="ORF">C7I85_17630</name>
</gene>
<keyword evidence="8" id="KW-1185">Reference proteome</keyword>
<feature type="transmembrane region" description="Helical" evidence="6">
    <location>
        <begin position="203"/>
        <end position="222"/>
    </location>
</feature>
<accession>A0A2P7SAM9</accession>
<evidence type="ECO:0000256" key="4">
    <source>
        <dbReference type="ARBA" id="ARBA00022989"/>
    </source>
</evidence>
<feature type="transmembrane region" description="Helical" evidence="6">
    <location>
        <begin position="143"/>
        <end position="163"/>
    </location>
</feature>
<dbReference type="PANTHER" id="PTHR31885">
    <property type="entry name" value="GH04784P"/>
    <property type="match status" value="1"/>
</dbReference>
<comment type="subcellular location">
    <subcellularLocation>
        <location evidence="1">Membrane</location>
        <topology evidence="1">Multi-pass membrane protein</topology>
    </subcellularLocation>
</comment>
<keyword evidence="5 6" id="KW-0472">Membrane</keyword>
<dbReference type="GO" id="GO:0016787">
    <property type="term" value="F:hydrolase activity"/>
    <property type="evidence" value="ECO:0007669"/>
    <property type="project" value="TreeGrafter"/>
</dbReference>
<dbReference type="AlphaFoldDB" id="A0A2P7SAM9"/>
<feature type="transmembrane region" description="Helical" evidence="6">
    <location>
        <begin position="83"/>
        <end position="106"/>
    </location>
</feature>
<keyword evidence="3 6" id="KW-0812">Transmembrane</keyword>
<feature type="transmembrane region" description="Helical" evidence="6">
    <location>
        <begin position="12"/>
        <end position="29"/>
    </location>
</feature>
<evidence type="ECO:0000256" key="3">
    <source>
        <dbReference type="ARBA" id="ARBA00022692"/>
    </source>
</evidence>
<organism evidence="7 8">
    <name type="scientific">Pseudaminobacter soli</name>
    <name type="common">ex Li et al. 2025</name>
    <dbReference type="NCBI Taxonomy" id="1295366"/>
    <lineage>
        <taxon>Bacteria</taxon>
        <taxon>Pseudomonadati</taxon>
        <taxon>Pseudomonadota</taxon>
        <taxon>Alphaproteobacteria</taxon>
        <taxon>Hyphomicrobiales</taxon>
        <taxon>Phyllobacteriaceae</taxon>
        <taxon>Pseudaminobacter</taxon>
    </lineage>
</organism>
<comment type="similarity">
    <text evidence="2">Belongs to the TMEM86 family.</text>
</comment>
<dbReference type="Proteomes" id="UP000240653">
    <property type="component" value="Unassembled WGS sequence"/>
</dbReference>
<sequence>MMPFAGGLEATANGMLLFSVASACVYFFLLDTPVSLRRTVVKTIPVALLAALVVMARGPLLLAGALALSALGDAVLSREHEKAFLGGLASFLLAHLLYVALFAHSGGGLGVLLTSPRLIIGIIIVIFALLMLAALWPRVEAALRLPIAVYVAAILAMGLAALTLPDWRIIVGALLFIASDALLATEKFLLVAGSTQRFWMRHAVWALYYAAQALITLGFLMAA</sequence>
<protein>
    <submittedName>
        <fullName evidence="7">Lysoplasmalogenase</fullName>
    </submittedName>
</protein>
<dbReference type="RefSeq" id="WP_106725306.1">
    <property type="nucleotide sequence ID" value="NZ_PXYL01000008.1"/>
</dbReference>
<evidence type="ECO:0000256" key="1">
    <source>
        <dbReference type="ARBA" id="ARBA00004141"/>
    </source>
</evidence>
<proteinExistence type="inferred from homology"/>
<feature type="transmembrane region" description="Helical" evidence="6">
    <location>
        <begin position="118"/>
        <end position="136"/>
    </location>
</feature>
<evidence type="ECO:0000313" key="8">
    <source>
        <dbReference type="Proteomes" id="UP000240653"/>
    </source>
</evidence>
<feature type="transmembrane region" description="Helical" evidence="6">
    <location>
        <begin position="169"/>
        <end position="191"/>
    </location>
</feature>
<evidence type="ECO:0000256" key="6">
    <source>
        <dbReference type="SAM" id="Phobius"/>
    </source>
</evidence>
<evidence type="ECO:0000256" key="2">
    <source>
        <dbReference type="ARBA" id="ARBA00007375"/>
    </source>
</evidence>
<dbReference type="EMBL" id="PXYL01000008">
    <property type="protein sequence ID" value="PSJ59421.1"/>
    <property type="molecule type" value="Genomic_DNA"/>
</dbReference>
<reference evidence="7 8" key="1">
    <citation type="submission" date="2018-03" db="EMBL/GenBank/DDBJ databases">
        <title>The draft genome of Mesorhizobium soli JCM 19897.</title>
        <authorList>
            <person name="Li L."/>
            <person name="Liu L."/>
            <person name="Liang L."/>
            <person name="Wang T."/>
            <person name="Zhang X."/>
        </authorList>
    </citation>
    <scope>NUCLEOTIDE SEQUENCE [LARGE SCALE GENOMIC DNA]</scope>
    <source>
        <strain evidence="7 8">JCM 19897</strain>
    </source>
</reference>
<dbReference type="InterPro" id="IPR012506">
    <property type="entry name" value="TMEM86B-like"/>
</dbReference>
<name>A0A2P7SAM9_9HYPH</name>
<dbReference type="Pfam" id="PF07947">
    <property type="entry name" value="YhhN"/>
    <property type="match status" value="1"/>
</dbReference>
<dbReference type="OrthoDB" id="7266492at2"/>
<keyword evidence="4 6" id="KW-1133">Transmembrane helix</keyword>
<feature type="transmembrane region" description="Helical" evidence="6">
    <location>
        <begin position="49"/>
        <end position="71"/>
    </location>
</feature>
<dbReference type="GO" id="GO:0016020">
    <property type="term" value="C:membrane"/>
    <property type="evidence" value="ECO:0007669"/>
    <property type="project" value="UniProtKB-SubCell"/>
</dbReference>
<dbReference type="PANTHER" id="PTHR31885:SF6">
    <property type="entry name" value="GH04784P"/>
    <property type="match status" value="1"/>
</dbReference>